<reference evidence="2" key="1">
    <citation type="submission" date="2020-02" db="EMBL/GenBank/DDBJ databases">
        <authorList>
            <person name="Meier V. D."/>
        </authorList>
    </citation>
    <scope>NUCLEOTIDE SEQUENCE</scope>
    <source>
        <strain evidence="2">AVDCRST_MAG85</strain>
    </source>
</reference>
<accession>A0A6J4T912</accession>
<gene>
    <name evidence="2" type="ORF">AVDCRST_MAG85-2633</name>
</gene>
<dbReference type="EMBL" id="CADCVT010000286">
    <property type="protein sequence ID" value="CAA9516338.1"/>
    <property type="molecule type" value="Genomic_DNA"/>
</dbReference>
<feature type="compositionally biased region" description="Pro residues" evidence="1">
    <location>
        <begin position="28"/>
        <end position="44"/>
    </location>
</feature>
<organism evidence="2">
    <name type="scientific">uncultured Solirubrobacteraceae bacterium</name>
    <dbReference type="NCBI Taxonomy" id="1162706"/>
    <lineage>
        <taxon>Bacteria</taxon>
        <taxon>Bacillati</taxon>
        <taxon>Actinomycetota</taxon>
        <taxon>Thermoleophilia</taxon>
        <taxon>Solirubrobacterales</taxon>
        <taxon>Solirubrobacteraceae</taxon>
        <taxon>environmental samples</taxon>
    </lineage>
</organism>
<name>A0A6J4T912_9ACTN</name>
<protein>
    <submittedName>
        <fullName evidence="2">Uncharacterized protein</fullName>
    </submittedName>
</protein>
<sequence>MTRRLAPAAGVAVIFALLYGAPVAGGQEPPPPEAAPAPPPPPLTAPRGPRAVAPGGRLAIRLDGLGPGA</sequence>
<proteinExistence type="predicted"/>
<feature type="non-terminal residue" evidence="2">
    <location>
        <position position="69"/>
    </location>
</feature>
<evidence type="ECO:0000313" key="2">
    <source>
        <dbReference type="EMBL" id="CAA9516338.1"/>
    </source>
</evidence>
<dbReference type="AlphaFoldDB" id="A0A6J4T912"/>
<feature type="region of interest" description="Disordered" evidence="1">
    <location>
        <begin position="25"/>
        <end position="54"/>
    </location>
</feature>
<evidence type="ECO:0000256" key="1">
    <source>
        <dbReference type="SAM" id="MobiDB-lite"/>
    </source>
</evidence>